<gene>
    <name evidence="10" type="ORF">DM01DRAFT_1331518</name>
</gene>
<feature type="compositionally biased region" description="Basic and acidic residues" evidence="8">
    <location>
        <begin position="1"/>
        <end position="22"/>
    </location>
</feature>
<feature type="compositionally biased region" description="Polar residues" evidence="8">
    <location>
        <begin position="53"/>
        <end position="67"/>
    </location>
</feature>
<dbReference type="GO" id="GO:0005634">
    <property type="term" value="C:nucleus"/>
    <property type="evidence" value="ECO:0007669"/>
    <property type="project" value="UniProtKB-SubCell"/>
</dbReference>
<dbReference type="InterPro" id="IPR039024">
    <property type="entry name" value="RTC4"/>
</dbReference>
<dbReference type="PANTHER" id="PTHR41391:SF1">
    <property type="entry name" value="RESTRICTION OF TELOMERE CAPPING PROTEIN 4"/>
    <property type="match status" value="1"/>
</dbReference>
<evidence type="ECO:0000256" key="2">
    <source>
        <dbReference type="ARBA" id="ARBA00004123"/>
    </source>
</evidence>
<keyword evidence="11" id="KW-1185">Reference proteome</keyword>
<feature type="region of interest" description="Disordered" evidence="8">
    <location>
        <begin position="1"/>
        <end position="86"/>
    </location>
</feature>
<comment type="similarity">
    <text evidence="4">Belongs to the RTC4 family.</text>
</comment>
<evidence type="ECO:0000256" key="4">
    <source>
        <dbReference type="ARBA" id="ARBA00009461"/>
    </source>
</evidence>
<comment type="caution">
    <text evidence="10">The sequence shown here is derived from an EMBL/GenBank/DDBJ whole genome shotgun (WGS) entry which is preliminary data.</text>
</comment>
<dbReference type="EMBL" id="MCGT01000002">
    <property type="protein sequence ID" value="ORX62054.1"/>
    <property type="molecule type" value="Genomic_DNA"/>
</dbReference>
<comment type="subcellular location">
    <subcellularLocation>
        <location evidence="3">Cytoplasm</location>
    </subcellularLocation>
    <subcellularLocation>
        <location evidence="2">Nucleus</location>
    </subcellularLocation>
</comment>
<dbReference type="GO" id="GO:0005737">
    <property type="term" value="C:cytoplasm"/>
    <property type="evidence" value="ECO:0007669"/>
    <property type="project" value="UniProtKB-SubCell"/>
</dbReference>
<evidence type="ECO:0000256" key="3">
    <source>
        <dbReference type="ARBA" id="ARBA00004496"/>
    </source>
</evidence>
<name>A0A1X2GVJ4_9FUNG</name>
<dbReference type="STRING" id="101127.A0A1X2GVJ4"/>
<evidence type="ECO:0000313" key="10">
    <source>
        <dbReference type="EMBL" id="ORX62054.1"/>
    </source>
</evidence>
<evidence type="ECO:0000256" key="1">
    <source>
        <dbReference type="ARBA" id="ARBA00002738"/>
    </source>
</evidence>
<feature type="domain" description="Restriction of telomere capping protein 4 C-terminal" evidence="9">
    <location>
        <begin position="231"/>
        <end position="357"/>
    </location>
</feature>
<dbReference type="AlphaFoldDB" id="A0A1X2GVJ4"/>
<dbReference type="Proteomes" id="UP000242146">
    <property type="component" value="Unassembled WGS sequence"/>
</dbReference>
<dbReference type="OrthoDB" id="128308at2759"/>
<dbReference type="Pfam" id="PF14474">
    <property type="entry name" value="RTC4"/>
    <property type="match status" value="1"/>
</dbReference>
<evidence type="ECO:0000256" key="7">
    <source>
        <dbReference type="ARBA" id="ARBA00023242"/>
    </source>
</evidence>
<evidence type="ECO:0000259" key="9">
    <source>
        <dbReference type="SMART" id="SM01312"/>
    </source>
</evidence>
<organism evidence="10 11">
    <name type="scientific">Hesseltinella vesiculosa</name>
    <dbReference type="NCBI Taxonomy" id="101127"/>
    <lineage>
        <taxon>Eukaryota</taxon>
        <taxon>Fungi</taxon>
        <taxon>Fungi incertae sedis</taxon>
        <taxon>Mucoromycota</taxon>
        <taxon>Mucoromycotina</taxon>
        <taxon>Mucoromycetes</taxon>
        <taxon>Mucorales</taxon>
        <taxon>Cunninghamellaceae</taxon>
        <taxon>Hesseltinella</taxon>
    </lineage>
</organism>
<dbReference type="SMART" id="SM01312">
    <property type="entry name" value="RTC4"/>
    <property type="match status" value="1"/>
</dbReference>
<keyword evidence="7" id="KW-0539">Nucleus</keyword>
<evidence type="ECO:0000256" key="8">
    <source>
        <dbReference type="SAM" id="MobiDB-lite"/>
    </source>
</evidence>
<comment type="function">
    <text evidence="1">May be involved in a process influencing telomere capping.</text>
</comment>
<protein>
    <recommendedName>
        <fullName evidence="5">Restriction of telomere capping protein 4</fullName>
    </recommendedName>
</protein>
<evidence type="ECO:0000256" key="6">
    <source>
        <dbReference type="ARBA" id="ARBA00022490"/>
    </source>
</evidence>
<reference evidence="10 11" key="1">
    <citation type="submission" date="2016-07" db="EMBL/GenBank/DDBJ databases">
        <title>Pervasive Adenine N6-methylation of Active Genes in Fungi.</title>
        <authorList>
            <consortium name="DOE Joint Genome Institute"/>
            <person name="Mondo S.J."/>
            <person name="Dannebaum R.O."/>
            <person name="Kuo R.C."/>
            <person name="Labutti K."/>
            <person name="Haridas S."/>
            <person name="Kuo A."/>
            <person name="Salamov A."/>
            <person name="Ahrendt S.R."/>
            <person name="Lipzen A."/>
            <person name="Sullivan W."/>
            <person name="Andreopoulos W.B."/>
            <person name="Clum A."/>
            <person name="Lindquist E."/>
            <person name="Daum C."/>
            <person name="Ramamoorthy G.K."/>
            <person name="Gryganskyi A."/>
            <person name="Culley D."/>
            <person name="Magnuson J.K."/>
            <person name="James T.Y."/>
            <person name="O'Malley M.A."/>
            <person name="Stajich J.E."/>
            <person name="Spatafora J.W."/>
            <person name="Visel A."/>
            <person name="Grigoriev I.V."/>
        </authorList>
    </citation>
    <scope>NUCLEOTIDE SEQUENCE [LARGE SCALE GENOMIC DNA]</scope>
    <source>
        <strain evidence="10 11">NRRL 3301</strain>
    </source>
</reference>
<evidence type="ECO:0000313" key="11">
    <source>
        <dbReference type="Proteomes" id="UP000242146"/>
    </source>
</evidence>
<keyword evidence="6" id="KW-0963">Cytoplasm</keyword>
<dbReference type="PANTHER" id="PTHR41391">
    <property type="entry name" value="RESTRICTION OF TELOMERE CAPPING PROTEIN 4"/>
    <property type="match status" value="1"/>
</dbReference>
<proteinExistence type="inferred from homology"/>
<accession>A0A1X2GVJ4</accession>
<evidence type="ECO:0000256" key="5">
    <source>
        <dbReference type="ARBA" id="ARBA00015162"/>
    </source>
</evidence>
<sequence>MDKQTTQKITGHETTDDERTTDSETEDECHPANPTYAADDNDAVVIVPRRPNLSLSNPQRRPQNPSATRPKMLPYQRSPSPILAPVQPDPAIVAADKDLEKDSYNVTLMLPHKRKRPLRSKIEARSPAPVMTVSDLPAFCLENTTNDQVECPYCHEILRLDESEKVANTYAEIKDKDKRKTTSMDRSAFCQLHSLELELKPLAIENGWPLTIDFDKLPDRVLRLKTELDRVIFQLDPSDYLSLALDAYRVLGKNKARSTFGAIARFEKVIPGYYGAKGASLILDQLQAMYKNILLKNLTEPQTPTEYMQQVLMPEVGYRLILQDLRAKGDRNHRDLENMAKKTMLASATFGSFMYPIHEGLDEDPSSSFAVTDSDDD</sequence>
<dbReference type="InterPro" id="IPR028094">
    <property type="entry name" value="RTC4_C"/>
</dbReference>